<dbReference type="RefSeq" id="WP_163286292.1">
    <property type="nucleotide sequence ID" value="NZ_JAAGVY010000035.1"/>
</dbReference>
<accession>A0A7K3WT87</accession>
<keyword evidence="5 9" id="KW-0028">Amino-acid biosynthesis</keyword>
<dbReference type="GO" id="GO:0000162">
    <property type="term" value="P:L-tryptophan biosynthetic process"/>
    <property type="evidence" value="ECO:0007669"/>
    <property type="project" value="UniProtKB-UniRule"/>
</dbReference>
<proteinExistence type="inferred from homology"/>
<organism evidence="11 12">
    <name type="scientific">Cryomorpha ignava</name>
    <dbReference type="NCBI Taxonomy" id="101383"/>
    <lineage>
        <taxon>Bacteria</taxon>
        <taxon>Pseudomonadati</taxon>
        <taxon>Bacteroidota</taxon>
        <taxon>Flavobacteriia</taxon>
        <taxon>Flavobacteriales</taxon>
        <taxon>Cryomorphaceae</taxon>
        <taxon>Cryomorpha</taxon>
    </lineage>
</organism>
<sequence length="211" mass="23336">MKTKICGLREKENIAAISGLKPDFLGFIFYEKSPRYVGKDFSVEAFSSLPSEIEKVGVFVNENVENVTAICRKFGFGFAQLHGDESPAFCQELAQNDIKIMKAFPIDGSFDFSVTEAYAGTCSYFLFDTKVEGFGGSGKSFNWSILEQYTGSTPFLLSGGLGLENITQSMKIQHPMLAGYDLNSKLETSPGVKDYEKVKTILNTIRKHAII</sequence>
<dbReference type="Proteomes" id="UP000486602">
    <property type="component" value="Unassembled WGS sequence"/>
</dbReference>
<evidence type="ECO:0000256" key="7">
    <source>
        <dbReference type="ARBA" id="ARBA00023141"/>
    </source>
</evidence>
<reference evidence="11 12" key="1">
    <citation type="submission" date="2020-02" db="EMBL/GenBank/DDBJ databases">
        <title>Out from the shadows clarifying the taxonomy of the family Cryomorphaceae and related taxa by utilizing the GTDB taxonomic framework.</title>
        <authorList>
            <person name="Bowman J.P."/>
        </authorList>
    </citation>
    <scope>NUCLEOTIDE SEQUENCE [LARGE SCALE GENOMIC DNA]</scope>
    <source>
        <strain evidence="11 12">QSSC 1-22</strain>
    </source>
</reference>
<gene>
    <name evidence="9" type="primary">trpF</name>
    <name evidence="11" type="ORF">G3O08_15470</name>
</gene>
<dbReference type="InterPro" id="IPR011060">
    <property type="entry name" value="RibuloseP-bd_barrel"/>
</dbReference>
<dbReference type="AlphaFoldDB" id="A0A7K3WT87"/>
<evidence type="ECO:0000256" key="6">
    <source>
        <dbReference type="ARBA" id="ARBA00022822"/>
    </source>
</evidence>
<dbReference type="InterPro" id="IPR044643">
    <property type="entry name" value="TrpF_fam"/>
</dbReference>
<dbReference type="Gene3D" id="3.20.20.70">
    <property type="entry name" value="Aldolase class I"/>
    <property type="match status" value="1"/>
</dbReference>
<dbReference type="Pfam" id="PF00697">
    <property type="entry name" value="PRAI"/>
    <property type="match status" value="1"/>
</dbReference>
<protein>
    <recommendedName>
        <fullName evidence="4 9">N-(5'-phosphoribosyl)anthranilate isomerase</fullName>
        <shortName evidence="9">PRAI</shortName>
        <ecNumber evidence="3 9">5.3.1.24</ecNumber>
    </recommendedName>
</protein>
<evidence type="ECO:0000256" key="4">
    <source>
        <dbReference type="ARBA" id="ARBA00022272"/>
    </source>
</evidence>
<evidence type="ECO:0000256" key="1">
    <source>
        <dbReference type="ARBA" id="ARBA00001164"/>
    </source>
</evidence>
<evidence type="ECO:0000256" key="5">
    <source>
        <dbReference type="ARBA" id="ARBA00022605"/>
    </source>
</evidence>
<evidence type="ECO:0000256" key="2">
    <source>
        <dbReference type="ARBA" id="ARBA00004664"/>
    </source>
</evidence>
<evidence type="ECO:0000259" key="10">
    <source>
        <dbReference type="Pfam" id="PF00697"/>
    </source>
</evidence>
<evidence type="ECO:0000256" key="8">
    <source>
        <dbReference type="ARBA" id="ARBA00023235"/>
    </source>
</evidence>
<keyword evidence="6 9" id="KW-0822">Tryptophan biosynthesis</keyword>
<keyword evidence="12" id="KW-1185">Reference proteome</keyword>
<dbReference type="HAMAP" id="MF_00135">
    <property type="entry name" value="PRAI"/>
    <property type="match status" value="1"/>
</dbReference>
<dbReference type="PANTHER" id="PTHR42894">
    <property type="entry name" value="N-(5'-PHOSPHORIBOSYL)ANTHRANILATE ISOMERASE"/>
    <property type="match status" value="1"/>
</dbReference>
<comment type="similarity">
    <text evidence="9">Belongs to the TrpF family.</text>
</comment>
<dbReference type="PANTHER" id="PTHR42894:SF1">
    <property type="entry name" value="N-(5'-PHOSPHORIBOSYL)ANTHRANILATE ISOMERASE"/>
    <property type="match status" value="1"/>
</dbReference>
<dbReference type="UniPathway" id="UPA00035">
    <property type="reaction ID" value="UER00042"/>
</dbReference>
<dbReference type="GO" id="GO:0004640">
    <property type="term" value="F:phosphoribosylanthranilate isomerase activity"/>
    <property type="evidence" value="ECO:0007669"/>
    <property type="project" value="UniProtKB-UniRule"/>
</dbReference>
<keyword evidence="8 9" id="KW-0413">Isomerase</keyword>
<comment type="pathway">
    <text evidence="2 9">Amino-acid biosynthesis; L-tryptophan biosynthesis; L-tryptophan from chorismate: step 3/5.</text>
</comment>
<keyword evidence="7 9" id="KW-0057">Aromatic amino acid biosynthesis</keyword>
<evidence type="ECO:0000313" key="12">
    <source>
        <dbReference type="Proteomes" id="UP000486602"/>
    </source>
</evidence>
<dbReference type="InterPro" id="IPR001240">
    <property type="entry name" value="PRAI_dom"/>
</dbReference>
<dbReference type="InterPro" id="IPR013785">
    <property type="entry name" value="Aldolase_TIM"/>
</dbReference>
<name>A0A7K3WT87_9FLAO</name>
<comment type="catalytic activity">
    <reaction evidence="1 9">
        <text>N-(5-phospho-beta-D-ribosyl)anthranilate = 1-(2-carboxyphenylamino)-1-deoxy-D-ribulose 5-phosphate</text>
        <dbReference type="Rhea" id="RHEA:21540"/>
        <dbReference type="ChEBI" id="CHEBI:18277"/>
        <dbReference type="ChEBI" id="CHEBI:58613"/>
        <dbReference type="EC" id="5.3.1.24"/>
    </reaction>
</comment>
<comment type="caution">
    <text evidence="11">The sequence shown here is derived from an EMBL/GenBank/DDBJ whole genome shotgun (WGS) entry which is preliminary data.</text>
</comment>
<evidence type="ECO:0000256" key="3">
    <source>
        <dbReference type="ARBA" id="ARBA00012572"/>
    </source>
</evidence>
<dbReference type="EC" id="5.3.1.24" evidence="3 9"/>
<evidence type="ECO:0000313" key="11">
    <source>
        <dbReference type="EMBL" id="NEN24900.1"/>
    </source>
</evidence>
<dbReference type="SUPFAM" id="SSF51366">
    <property type="entry name" value="Ribulose-phoshate binding barrel"/>
    <property type="match status" value="1"/>
</dbReference>
<dbReference type="EMBL" id="JAAGVY010000035">
    <property type="protein sequence ID" value="NEN24900.1"/>
    <property type="molecule type" value="Genomic_DNA"/>
</dbReference>
<evidence type="ECO:0000256" key="9">
    <source>
        <dbReference type="HAMAP-Rule" id="MF_00135"/>
    </source>
</evidence>
<feature type="domain" description="N-(5'phosphoribosyl) anthranilate isomerase (PRAI)" evidence="10">
    <location>
        <begin position="4"/>
        <end position="203"/>
    </location>
</feature>
<dbReference type="CDD" id="cd00405">
    <property type="entry name" value="PRAI"/>
    <property type="match status" value="1"/>
</dbReference>